<dbReference type="EMBL" id="AUND01000041">
    <property type="protein sequence ID" value="KEO50825.1"/>
    <property type="molecule type" value="Genomic_DNA"/>
</dbReference>
<dbReference type="Proteomes" id="UP000027432">
    <property type="component" value="Unassembled WGS sequence"/>
</dbReference>
<accession>A0A074J4I1</accession>
<dbReference type="SUPFAM" id="SSF53795">
    <property type="entry name" value="PEP carboxykinase-like"/>
    <property type="match status" value="1"/>
</dbReference>
<dbReference type="eggNOG" id="COG5265">
    <property type="taxonomic scope" value="Bacteria"/>
</dbReference>
<evidence type="ECO:0008006" key="3">
    <source>
        <dbReference type="Google" id="ProtNLM"/>
    </source>
</evidence>
<protein>
    <recommendedName>
        <fullName evidence="3">HPr kinase/phosphorylase C-terminal domain-containing protein</fullName>
    </recommendedName>
</protein>
<reference evidence="1 2" key="1">
    <citation type="submission" date="2013-07" db="EMBL/GenBank/DDBJ databases">
        <title>Thioclava pacifica DSM 10166 Genome Sequencing.</title>
        <authorList>
            <person name="Lai Q."/>
            <person name="Shao Z."/>
        </authorList>
    </citation>
    <scope>NUCLEOTIDE SEQUENCE [LARGE SCALE GENOMIC DNA]</scope>
    <source>
        <strain evidence="1 2">DSM 10166</strain>
    </source>
</reference>
<dbReference type="InterPro" id="IPR027417">
    <property type="entry name" value="P-loop_NTPase"/>
</dbReference>
<comment type="caution">
    <text evidence="1">The sequence shown here is derived from an EMBL/GenBank/DDBJ whole genome shotgun (WGS) entry which is preliminary data.</text>
</comment>
<proteinExistence type="predicted"/>
<keyword evidence="2" id="KW-1185">Reference proteome</keyword>
<name>A0A074J4I1_9RHOB</name>
<organism evidence="1 2">
    <name type="scientific">Thioclava pacifica DSM 10166</name>
    <dbReference type="NCBI Taxonomy" id="1353537"/>
    <lineage>
        <taxon>Bacteria</taxon>
        <taxon>Pseudomonadati</taxon>
        <taxon>Pseudomonadota</taxon>
        <taxon>Alphaproteobacteria</taxon>
        <taxon>Rhodobacterales</taxon>
        <taxon>Paracoccaceae</taxon>
        <taxon>Thioclava</taxon>
    </lineage>
</organism>
<sequence>MERVRDASFDRSDVAAPEQIRIWEKAGLFQKERYQPEAYLALTETAEPRHISFGFGHAGITIALPDQILAKQLRTILAPILIGPDGRDWPVIEVACAHGEFTVFEAGHPTTERIDRDQTRFLLIRRIAEILLGENSVAAILHASAVARDGRCLVLTGDSGRGKTTSAIGLLNAGCIQVSDDHLALDRNGCDALAFPAAIGIKPGSVDLPEVKALLAASHETAPVREGVRYAHAPNRAAPGTRFPIAAIVMPHFVPGAELELERLSPEAALVEIISAGARLSPGINSIRPVAHLLNEVPVYVMRYGKSAQSVPACLSLLESPC</sequence>
<dbReference type="Gene3D" id="3.40.50.300">
    <property type="entry name" value="P-loop containing nucleotide triphosphate hydrolases"/>
    <property type="match status" value="1"/>
</dbReference>
<dbReference type="AlphaFoldDB" id="A0A074J4I1"/>
<dbReference type="STRING" id="1353537.TP2_14450"/>
<gene>
    <name evidence="1" type="ORF">TP2_14450</name>
</gene>
<evidence type="ECO:0000313" key="2">
    <source>
        <dbReference type="Proteomes" id="UP000027432"/>
    </source>
</evidence>
<evidence type="ECO:0000313" key="1">
    <source>
        <dbReference type="EMBL" id="KEO50825.1"/>
    </source>
</evidence>